<evidence type="ECO:0000313" key="2">
    <source>
        <dbReference type="Proteomes" id="UP000887013"/>
    </source>
</evidence>
<keyword evidence="2" id="KW-1185">Reference proteome</keyword>
<protein>
    <submittedName>
        <fullName evidence="1">Uncharacterized protein</fullName>
    </submittedName>
</protein>
<accession>A0A8X6NAA9</accession>
<proteinExistence type="predicted"/>
<reference evidence="1" key="1">
    <citation type="submission" date="2020-08" db="EMBL/GenBank/DDBJ databases">
        <title>Multicomponent nature underlies the extraordinary mechanical properties of spider dragline silk.</title>
        <authorList>
            <person name="Kono N."/>
            <person name="Nakamura H."/>
            <person name="Mori M."/>
            <person name="Yoshida Y."/>
            <person name="Ohtoshi R."/>
            <person name="Malay A.D."/>
            <person name="Moran D.A.P."/>
            <person name="Tomita M."/>
            <person name="Numata K."/>
            <person name="Arakawa K."/>
        </authorList>
    </citation>
    <scope>NUCLEOTIDE SEQUENCE</scope>
</reference>
<evidence type="ECO:0000313" key="1">
    <source>
        <dbReference type="EMBL" id="GFT02153.1"/>
    </source>
</evidence>
<name>A0A8X6NAA9_NEPPI</name>
<dbReference type="EMBL" id="BMAW01007071">
    <property type="protein sequence ID" value="GFT02153.1"/>
    <property type="molecule type" value="Genomic_DNA"/>
</dbReference>
<organism evidence="1 2">
    <name type="scientific">Nephila pilipes</name>
    <name type="common">Giant wood spider</name>
    <name type="synonym">Nephila maculata</name>
    <dbReference type="NCBI Taxonomy" id="299642"/>
    <lineage>
        <taxon>Eukaryota</taxon>
        <taxon>Metazoa</taxon>
        <taxon>Ecdysozoa</taxon>
        <taxon>Arthropoda</taxon>
        <taxon>Chelicerata</taxon>
        <taxon>Arachnida</taxon>
        <taxon>Araneae</taxon>
        <taxon>Araneomorphae</taxon>
        <taxon>Entelegynae</taxon>
        <taxon>Araneoidea</taxon>
        <taxon>Nephilidae</taxon>
        <taxon>Nephila</taxon>
    </lineage>
</organism>
<sequence>MVLPRCSARRLYFRPGTKGLASARRRYKAACCRSGEGWTGDGDVPGDSRFRYFVQGTFSRLCYGHGLLQRVCFSINGFGNTGGGCNGIGAQRQSNRLFAMYFSFAARFAVKRWRYGWRKKGL</sequence>
<comment type="caution">
    <text evidence="1">The sequence shown here is derived from an EMBL/GenBank/DDBJ whole genome shotgun (WGS) entry which is preliminary data.</text>
</comment>
<dbReference type="Proteomes" id="UP000887013">
    <property type="component" value="Unassembled WGS sequence"/>
</dbReference>
<dbReference type="AlphaFoldDB" id="A0A8X6NAA9"/>
<gene>
    <name evidence="1" type="ORF">NPIL_624421</name>
</gene>